<keyword evidence="1" id="KW-0808">Transferase</keyword>
<dbReference type="PANTHER" id="PTHR43235:SF1">
    <property type="entry name" value="GLUTAMINE AMIDOTRANSFERASE PB2B2.05-RELATED"/>
    <property type="match status" value="1"/>
</dbReference>
<keyword evidence="2" id="KW-1185">Reference proteome</keyword>
<dbReference type="InterPro" id="IPR029062">
    <property type="entry name" value="Class_I_gatase-like"/>
</dbReference>
<dbReference type="EMBL" id="AYXG01000259">
    <property type="protein sequence ID" value="EWC58105.1"/>
    <property type="molecule type" value="Genomic_DNA"/>
</dbReference>
<dbReference type="InterPro" id="IPR044668">
    <property type="entry name" value="PuuD-like"/>
</dbReference>
<dbReference type="RefSeq" id="WP_035290715.1">
    <property type="nucleotide sequence ID" value="NZ_AYXG01000259.1"/>
</dbReference>
<reference evidence="1 2" key="1">
    <citation type="journal article" date="2014" name="Genome Announc.">
        <title>Draft Genome Sequence of the Antitrypanosomally Active Sponge-Associated Bacterium Actinokineospora sp. Strain EG49.</title>
        <authorList>
            <person name="Harjes J."/>
            <person name="Ryu T."/>
            <person name="Abdelmohsen U.R."/>
            <person name="Moitinho-Silva L."/>
            <person name="Horn H."/>
            <person name="Ravasi T."/>
            <person name="Hentschel U."/>
        </authorList>
    </citation>
    <scope>NUCLEOTIDE SEQUENCE [LARGE SCALE GENOMIC DNA]</scope>
    <source>
        <strain evidence="1 2">EG49</strain>
    </source>
</reference>
<comment type="caution">
    <text evidence="1">The sequence shown here is derived from an EMBL/GenBank/DDBJ whole genome shotgun (WGS) entry which is preliminary data.</text>
</comment>
<evidence type="ECO:0000313" key="2">
    <source>
        <dbReference type="Proteomes" id="UP000019277"/>
    </source>
</evidence>
<dbReference type="AlphaFoldDB" id="W7IBE9"/>
<dbReference type="Gene3D" id="3.40.50.880">
    <property type="match status" value="1"/>
</dbReference>
<dbReference type="PATRIC" id="fig|909613.9.peg.6606"/>
<dbReference type="GO" id="GO:0005829">
    <property type="term" value="C:cytosol"/>
    <property type="evidence" value="ECO:0007669"/>
    <property type="project" value="TreeGrafter"/>
</dbReference>
<dbReference type="GO" id="GO:0033969">
    <property type="term" value="F:gamma-glutamyl-gamma-aminobutyrate hydrolase activity"/>
    <property type="evidence" value="ECO:0007669"/>
    <property type="project" value="TreeGrafter"/>
</dbReference>
<proteinExistence type="predicted"/>
<accession>W7IBE9</accession>
<name>W7IBE9_9PSEU</name>
<dbReference type="Proteomes" id="UP000019277">
    <property type="component" value="Unassembled WGS sequence"/>
</dbReference>
<keyword evidence="1" id="KW-0315">Glutamine amidotransferase</keyword>
<dbReference type="CDD" id="cd01745">
    <property type="entry name" value="GATase1_2"/>
    <property type="match status" value="1"/>
</dbReference>
<organism evidence="1 2">
    <name type="scientific">Actinokineospora spheciospongiae</name>
    <dbReference type="NCBI Taxonomy" id="909613"/>
    <lineage>
        <taxon>Bacteria</taxon>
        <taxon>Bacillati</taxon>
        <taxon>Actinomycetota</taxon>
        <taxon>Actinomycetes</taxon>
        <taxon>Pseudonocardiales</taxon>
        <taxon>Pseudonocardiaceae</taxon>
        <taxon>Actinokineospora</taxon>
    </lineage>
</organism>
<dbReference type="STRING" id="909613.UO65_6612"/>
<dbReference type="Pfam" id="PF07722">
    <property type="entry name" value="Peptidase_C26"/>
    <property type="match status" value="1"/>
</dbReference>
<dbReference type="InterPro" id="IPR011697">
    <property type="entry name" value="Peptidase_C26"/>
</dbReference>
<protein>
    <submittedName>
        <fullName evidence="1">Putative glutamine amidotransferase</fullName>
    </submittedName>
</protein>
<dbReference type="GO" id="GO:0016740">
    <property type="term" value="F:transferase activity"/>
    <property type="evidence" value="ECO:0007669"/>
    <property type="project" value="UniProtKB-KW"/>
</dbReference>
<dbReference type="OrthoDB" id="9813383at2"/>
<dbReference type="PROSITE" id="PS51273">
    <property type="entry name" value="GATASE_TYPE_1"/>
    <property type="match status" value="1"/>
</dbReference>
<dbReference type="GO" id="GO:0006598">
    <property type="term" value="P:polyamine catabolic process"/>
    <property type="evidence" value="ECO:0007669"/>
    <property type="project" value="TreeGrafter"/>
</dbReference>
<dbReference type="eggNOG" id="COG2071">
    <property type="taxonomic scope" value="Bacteria"/>
</dbReference>
<dbReference type="PANTHER" id="PTHR43235">
    <property type="entry name" value="GLUTAMINE AMIDOTRANSFERASE PB2B2.05-RELATED"/>
    <property type="match status" value="1"/>
</dbReference>
<sequence length="251" mass="26392">MASNGSDRPPVIGVTTYLEHSAFGIWEAEAAVLHRVYVESVRAAGGNAVLLPPIGDWRADTVDWLDGLVLSGGADIDPARYGQAPHPTTGTPQPTRDAAEFALVEAALELGLPLLAVCRGMQVLNVALGGTLHQHTPEVVGTTDHQPEVAMFGKTDLTTTPGSALAGILGPTAQAHCHHHQSLDRLGEGLVVAATAPDGTVEAVELTGPRFAVGVQSHPEHDVEDVRLFAALVEAARAHATSRSHRRRVPR</sequence>
<evidence type="ECO:0000313" key="1">
    <source>
        <dbReference type="EMBL" id="EWC58105.1"/>
    </source>
</evidence>
<gene>
    <name evidence="1" type="ORF">UO65_6612</name>
</gene>
<dbReference type="SUPFAM" id="SSF52317">
    <property type="entry name" value="Class I glutamine amidotransferase-like"/>
    <property type="match status" value="1"/>
</dbReference>